<dbReference type="Pfam" id="PF07696">
    <property type="entry name" value="7TMR-DISMED2"/>
    <property type="match status" value="1"/>
</dbReference>
<sequence length="622" mass="69146">MWRVLQNCLLYVFLLCTVAPALAGGVLRLDPQAAGQRAAHQIDLLEDPSRILGLSDVQGPEYAERFLPASLVEGDINLGYSKSAYWLRLTVQAPQDHIIRNWLLELGFPALDHISAYIVDKHGWRAYQTGDMLTFDQRPYPHRHFIFPMLLDPGQITTIYLRVESQGTLTLPVMIWTEPALLVYSQSAYGLLALYYGMLLALALYNLLLFLSLRDPVYLAYVLFTVSMAIGQISLNGLGNQYLWPDWPAWGNVALPVGFALCGAFGTWFTRLFLHTRQTAPLYDRVLFGLGGIFAILAAAPLALPYQWVAVLVSLQGISFAVITTSIALFGLRAGNRSARWFLLAWSLLLAGILVMGARNLGWLPTNMLTTHAIQIGSALEMLLLSFALADRIHLAREEKEKAQSETLQAKESMVSALRQSEQLLETRVIERTRELAETNARLRISEARLTELAERDPLTGLANRRRLTEALYQALNQASDRHGEGALLLIDLDHFKPVNDRCGHEAGDRLLQEVARRLHACAGPMDTVARLGGDEFVLLLPPPQSRSTVETLADQLLVSLRQPVDTPAGRHDVSASIGIAYLPHDGHTPEELLKVADLAMYHAKDKGRDNWSRALATDTQP</sequence>
<dbReference type="InterPro" id="IPR000160">
    <property type="entry name" value="GGDEF_dom"/>
</dbReference>
<feature type="signal peptide" evidence="2">
    <location>
        <begin position="1"/>
        <end position="23"/>
    </location>
</feature>
<keyword evidence="1" id="KW-0812">Transmembrane</keyword>
<accession>A0A318KSQ3</accession>
<comment type="caution">
    <text evidence="4">The sequence shown here is derived from an EMBL/GenBank/DDBJ whole genome shotgun (WGS) entry which is preliminary data.</text>
</comment>
<dbReference type="AlphaFoldDB" id="A0A318KSQ3"/>
<evidence type="ECO:0000256" key="1">
    <source>
        <dbReference type="SAM" id="Phobius"/>
    </source>
</evidence>
<gene>
    <name evidence="4" type="ORF">DFR34_103121</name>
</gene>
<evidence type="ECO:0000259" key="3">
    <source>
        <dbReference type="PROSITE" id="PS50887"/>
    </source>
</evidence>
<feature type="transmembrane region" description="Helical" evidence="1">
    <location>
        <begin position="310"/>
        <end position="332"/>
    </location>
</feature>
<feature type="domain" description="GGDEF" evidence="3">
    <location>
        <begin position="484"/>
        <end position="617"/>
    </location>
</feature>
<feature type="transmembrane region" description="Helical" evidence="1">
    <location>
        <begin position="218"/>
        <end position="235"/>
    </location>
</feature>
<dbReference type="SUPFAM" id="SSF55073">
    <property type="entry name" value="Nucleotide cyclase"/>
    <property type="match status" value="1"/>
</dbReference>
<dbReference type="Gene3D" id="2.60.40.2380">
    <property type="match status" value="1"/>
</dbReference>
<evidence type="ECO:0000313" key="5">
    <source>
        <dbReference type="Proteomes" id="UP000247555"/>
    </source>
</evidence>
<keyword evidence="5" id="KW-1185">Reference proteome</keyword>
<feature type="chain" id="PRO_5016281510" evidence="2">
    <location>
        <begin position="24"/>
        <end position="622"/>
    </location>
</feature>
<dbReference type="EMBL" id="QJKI01000003">
    <property type="protein sequence ID" value="PXX80779.1"/>
    <property type="molecule type" value="Genomic_DNA"/>
</dbReference>
<feature type="transmembrane region" description="Helical" evidence="1">
    <location>
        <begin position="341"/>
        <end position="361"/>
    </location>
</feature>
<dbReference type="InterPro" id="IPR052163">
    <property type="entry name" value="DGC-Regulatory_Protein"/>
</dbReference>
<organism evidence="4 5">
    <name type="scientific">Rivihabitans pingtungensis</name>
    <dbReference type="NCBI Taxonomy" id="1054498"/>
    <lineage>
        <taxon>Bacteria</taxon>
        <taxon>Pseudomonadati</taxon>
        <taxon>Pseudomonadota</taxon>
        <taxon>Betaproteobacteria</taxon>
        <taxon>Neisseriales</taxon>
        <taxon>Aquaspirillaceae</taxon>
        <taxon>Rivihabitans</taxon>
    </lineage>
</organism>
<dbReference type="InterPro" id="IPR011622">
    <property type="entry name" value="7TMR_DISM_rcpt_extracell_dom2"/>
</dbReference>
<dbReference type="OrthoDB" id="5289013at2"/>
<dbReference type="Pfam" id="PF00990">
    <property type="entry name" value="GGDEF"/>
    <property type="match status" value="1"/>
</dbReference>
<dbReference type="SMART" id="SM00267">
    <property type="entry name" value="GGDEF"/>
    <property type="match status" value="1"/>
</dbReference>
<proteinExistence type="predicted"/>
<dbReference type="PANTHER" id="PTHR46663:SF3">
    <property type="entry name" value="SLL0267 PROTEIN"/>
    <property type="match status" value="1"/>
</dbReference>
<reference evidence="4 5" key="1">
    <citation type="submission" date="2018-05" db="EMBL/GenBank/DDBJ databases">
        <title>Genomic Encyclopedia of Type Strains, Phase IV (KMG-IV): sequencing the most valuable type-strain genomes for metagenomic binning, comparative biology and taxonomic classification.</title>
        <authorList>
            <person name="Goeker M."/>
        </authorList>
    </citation>
    <scope>NUCLEOTIDE SEQUENCE [LARGE SCALE GENOMIC DNA]</scope>
    <source>
        <strain evidence="4 5">DSM 29661</strain>
    </source>
</reference>
<dbReference type="NCBIfam" id="TIGR00254">
    <property type="entry name" value="GGDEF"/>
    <property type="match status" value="1"/>
</dbReference>
<dbReference type="InterPro" id="IPR043128">
    <property type="entry name" value="Rev_trsase/Diguanyl_cyclase"/>
</dbReference>
<protein>
    <submittedName>
        <fullName evidence="4">Diguanylate cyclase (GGDEF)-like protein</fullName>
    </submittedName>
</protein>
<dbReference type="InterPro" id="IPR029787">
    <property type="entry name" value="Nucleotide_cyclase"/>
</dbReference>
<evidence type="ECO:0000313" key="4">
    <source>
        <dbReference type="EMBL" id="PXX80779.1"/>
    </source>
</evidence>
<evidence type="ECO:0000256" key="2">
    <source>
        <dbReference type="SAM" id="SignalP"/>
    </source>
</evidence>
<keyword evidence="1" id="KW-1133">Transmembrane helix</keyword>
<dbReference type="FunFam" id="3.30.70.270:FF:000001">
    <property type="entry name" value="Diguanylate cyclase domain protein"/>
    <property type="match status" value="1"/>
</dbReference>
<feature type="transmembrane region" description="Helical" evidence="1">
    <location>
        <begin position="188"/>
        <end position="211"/>
    </location>
</feature>
<feature type="transmembrane region" description="Helical" evidence="1">
    <location>
        <begin position="255"/>
        <end position="274"/>
    </location>
</feature>
<dbReference type="PROSITE" id="PS50887">
    <property type="entry name" value="GGDEF"/>
    <property type="match status" value="1"/>
</dbReference>
<dbReference type="Gene3D" id="3.30.70.270">
    <property type="match status" value="1"/>
</dbReference>
<name>A0A318KSQ3_9NEIS</name>
<dbReference type="CDD" id="cd01949">
    <property type="entry name" value="GGDEF"/>
    <property type="match status" value="1"/>
</dbReference>
<feature type="transmembrane region" description="Helical" evidence="1">
    <location>
        <begin position="286"/>
        <end position="304"/>
    </location>
</feature>
<dbReference type="Pfam" id="PF07695">
    <property type="entry name" value="7TMR-DISM_7TM"/>
    <property type="match status" value="1"/>
</dbReference>
<dbReference type="GO" id="GO:0003824">
    <property type="term" value="F:catalytic activity"/>
    <property type="evidence" value="ECO:0007669"/>
    <property type="project" value="UniProtKB-ARBA"/>
</dbReference>
<dbReference type="PANTHER" id="PTHR46663">
    <property type="entry name" value="DIGUANYLATE CYCLASE DGCT-RELATED"/>
    <property type="match status" value="1"/>
</dbReference>
<feature type="transmembrane region" description="Helical" evidence="1">
    <location>
        <begin position="373"/>
        <end position="390"/>
    </location>
</feature>
<keyword evidence="1" id="KW-0472">Membrane</keyword>
<dbReference type="Proteomes" id="UP000247555">
    <property type="component" value="Unassembled WGS sequence"/>
</dbReference>
<dbReference type="InterPro" id="IPR011623">
    <property type="entry name" value="7TMR_DISM_rcpt_extracell_dom1"/>
</dbReference>
<dbReference type="RefSeq" id="WP_158281728.1">
    <property type="nucleotide sequence ID" value="NZ_QJKI01000003.1"/>
</dbReference>
<keyword evidence="2" id="KW-0732">Signal</keyword>